<dbReference type="GO" id="GO:0005886">
    <property type="term" value="C:plasma membrane"/>
    <property type="evidence" value="ECO:0007669"/>
    <property type="project" value="UniProtKB-SubCell"/>
</dbReference>
<name>D3AL97_9FIRM</name>
<dbReference type="InterPro" id="IPR011701">
    <property type="entry name" value="MFS"/>
</dbReference>
<dbReference type="AlphaFoldDB" id="D3AL97"/>
<dbReference type="InterPro" id="IPR036259">
    <property type="entry name" value="MFS_trans_sf"/>
</dbReference>
<keyword evidence="5 6" id="KW-0472">Membrane</keyword>
<keyword evidence="4 6" id="KW-1133">Transmembrane helix</keyword>
<dbReference type="InterPro" id="IPR052714">
    <property type="entry name" value="MFS_Exporter"/>
</dbReference>
<organism evidence="8 9">
    <name type="scientific">Hungatella hathewayi DSM 13479</name>
    <dbReference type="NCBI Taxonomy" id="566550"/>
    <lineage>
        <taxon>Bacteria</taxon>
        <taxon>Bacillati</taxon>
        <taxon>Bacillota</taxon>
        <taxon>Clostridia</taxon>
        <taxon>Lachnospirales</taxon>
        <taxon>Lachnospiraceae</taxon>
        <taxon>Hungatella</taxon>
    </lineage>
</organism>
<evidence type="ECO:0000313" key="9">
    <source>
        <dbReference type="Proteomes" id="UP000004968"/>
    </source>
</evidence>
<feature type="transmembrane region" description="Helical" evidence="6">
    <location>
        <begin position="12"/>
        <end position="34"/>
    </location>
</feature>
<protein>
    <recommendedName>
        <fullName evidence="7">Major facilitator superfamily (MFS) profile domain-containing protein</fullName>
    </recommendedName>
</protein>
<evidence type="ECO:0000256" key="2">
    <source>
        <dbReference type="ARBA" id="ARBA00022448"/>
    </source>
</evidence>
<dbReference type="Pfam" id="PF07690">
    <property type="entry name" value="MFS_1"/>
    <property type="match status" value="1"/>
</dbReference>
<feature type="domain" description="Major facilitator superfamily (MFS) profile" evidence="7">
    <location>
        <begin position="12"/>
        <end position="217"/>
    </location>
</feature>
<sequence length="217" mass="23272">MKKSNETIWSKPFLMLFLLTIFDQMAFLCTRAVISKYALDLGHTEAMAGVVAGALSVAALFSRPVAGRLLGSSRISKKKILMCSVAASLLISISYMLVRNFVPLVLVRVFNGIAYGISGTVELTLVSDSLDEKVMGRGIAVFGLGNIIGLAVAPSIAVFLYDNYSPNTLFSFCIATSIIAVFIVAAIPGGKKTEAAFKPGKIRKGRVTLKEFLGSFF</sequence>
<comment type="caution">
    <text evidence="8">The sequence shown here is derived from an EMBL/GenBank/DDBJ whole genome shotgun (WGS) entry which is preliminary data.</text>
</comment>
<feature type="transmembrane region" description="Helical" evidence="6">
    <location>
        <begin position="167"/>
        <end position="188"/>
    </location>
</feature>
<feature type="transmembrane region" description="Helical" evidence="6">
    <location>
        <begin position="46"/>
        <end position="66"/>
    </location>
</feature>
<dbReference type="SUPFAM" id="SSF103473">
    <property type="entry name" value="MFS general substrate transporter"/>
    <property type="match status" value="1"/>
</dbReference>
<feature type="non-terminal residue" evidence="8">
    <location>
        <position position="217"/>
    </location>
</feature>
<keyword evidence="2" id="KW-0813">Transport</keyword>
<evidence type="ECO:0000313" key="8">
    <source>
        <dbReference type="EMBL" id="EFC97413.1"/>
    </source>
</evidence>
<dbReference type="RefSeq" id="WP_006774835.1">
    <property type="nucleotide sequence ID" value="NZ_GG667700.1"/>
</dbReference>
<feature type="transmembrane region" description="Helical" evidence="6">
    <location>
        <begin position="138"/>
        <end position="161"/>
    </location>
</feature>
<keyword evidence="3 6" id="KW-0812">Transmembrane</keyword>
<evidence type="ECO:0000256" key="4">
    <source>
        <dbReference type="ARBA" id="ARBA00022989"/>
    </source>
</evidence>
<dbReference type="Proteomes" id="UP000004968">
    <property type="component" value="Unassembled WGS sequence"/>
</dbReference>
<evidence type="ECO:0000256" key="3">
    <source>
        <dbReference type="ARBA" id="ARBA00022692"/>
    </source>
</evidence>
<evidence type="ECO:0000256" key="6">
    <source>
        <dbReference type="SAM" id="Phobius"/>
    </source>
</evidence>
<evidence type="ECO:0000256" key="1">
    <source>
        <dbReference type="ARBA" id="ARBA00004651"/>
    </source>
</evidence>
<evidence type="ECO:0000256" key="5">
    <source>
        <dbReference type="ARBA" id="ARBA00023136"/>
    </source>
</evidence>
<gene>
    <name evidence="8" type="ORF">CLOSTHATH_04391</name>
</gene>
<dbReference type="GO" id="GO:0022857">
    <property type="term" value="F:transmembrane transporter activity"/>
    <property type="evidence" value="ECO:0007669"/>
    <property type="project" value="InterPro"/>
</dbReference>
<comment type="subcellular location">
    <subcellularLocation>
        <location evidence="1">Cell membrane</location>
        <topology evidence="1">Multi-pass membrane protein</topology>
    </subcellularLocation>
</comment>
<dbReference type="PANTHER" id="PTHR23531:SF1">
    <property type="entry name" value="QUINOLENE RESISTANCE PROTEIN NORA"/>
    <property type="match status" value="1"/>
</dbReference>
<dbReference type="PROSITE" id="PS50850">
    <property type="entry name" value="MFS"/>
    <property type="match status" value="1"/>
</dbReference>
<feature type="transmembrane region" description="Helical" evidence="6">
    <location>
        <begin position="78"/>
        <end position="98"/>
    </location>
</feature>
<dbReference type="EMBL" id="ACIO01000398">
    <property type="protein sequence ID" value="EFC97413.1"/>
    <property type="molecule type" value="Genomic_DNA"/>
</dbReference>
<proteinExistence type="predicted"/>
<dbReference type="HOGENOM" id="CLU_1274612_0_0_9"/>
<dbReference type="Gene3D" id="1.20.1250.20">
    <property type="entry name" value="MFS general substrate transporter like domains"/>
    <property type="match status" value="1"/>
</dbReference>
<dbReference type="InterPro" id="IPR020846">
    <property type="entry name" value="MFS_dom"/>
</dbReference>
<dbReference type="PANTHER" id="PTHR23531">
    <property type="entry name" value="QUINOLENE RESISTANCE PROTEIN NORA"/>
    <property type="match status" value="1"/>
</dbReference>
<reference evidence="8 9" key="1">
    <citation type="submission" date="2010-01" db="EMBL/GenBank/DDBJ databases">
        <authorList>
            <person name="Weinstock G."/>
            <person name="Sodergren E."/>
            <person name="Clifton S."/>
            <person name="Fulton L."/>
            <person name="Fulton B."/>
            <person name="Courtney L."/>
            <person name="Fronick C."/>
            <person name="Harrison M."/>
            <person name="Strong C."/>
            <person name="Farmer C."/>
            <person name="Delahaunty K."/>
            <person name="Markovic C."/>
            <person name="Hall O."/>
            <person name="Minx P."/>
            <person name="Tomlinson C."/>
            <person name="Mitreva M."/>
            <person name="Nelson J."/>
            <person name="Hou S."/>
            <person name="Wollam A."/>
            <person name="Pepin K.H."/>
            <person name="Johnson M."/>
            <person name="Bhonagiri V."/>
            <person name="Nash W.E."/>
            <person name="Warren W."/>
            <person name="Chinwalla A."/>
            <person name="Mardis E.R."/>
            <person name="Wilson R.K."/>
        </authorList>
    </citation>
    <scope>NUCLEOTIDE SEQUENCE [LARGE SCALE GENOMIC DNA]</scope>
    <source>
        <strain evidence="8 9">DSM 13479</strain>
    </source>
</reference>
<evidence type="ECO:0000259" key="7">
    <source>
        <dbReference type="PROSITE" id="PS50850"/>
    </source>
</evidence>
<accession>D3AL97</accession>